<organism evidence="2">
    <name type="scientific">Aureimonas frigidaquae</name>
    <dbReference type="NCBI Taxonomy" id="424757"/>
    <lineage>
        <taxon>Bacteria</taxon>
        <taxon>Pseudomonadati</taxon>
        <taxon>Pseudomonadota</taxon>
        <taxon>Alphaproteobacteria</taxon>
        <taxon>Hyphomicrobiales</taxon>
        <taxon>Aurantimonadaceae</taxon>
        <taxon>Aureimonas</taxon>
    </lineage>
</organism>
<proteinExistence type="predicted"/>
<dbReference type="EMBL" id="LC066377">
    <property type="protein sequence ID" value="BAT28995.1"/>
    <property type="molecule type" value="Genomic_DNA"/>
</dbReference>
<reference evidence="2" key="1">
    <citation type="journal article" date="2015" name="Proc. Natl. Acad. Sci. U.S.A.">
        <title>Bacterial clade with the ribosomal RNA operon on a small plasmid rather than the chromosome.</title>
        <authorList>
            <person name="Anda M."/>
            <person name="Ohtsubo Y."/>
            <person name="Okubo T."/>
            <person name="Sugawara M."/>
            <person name="Nagata Y."/>
            <person name="Tsuda M."/>
            <person name="Minamisawa K."/>
            <person name="Mitsui H."/>
        </authorList>
    </citation>
    <scope>NUCLEOTIDE SEQUENCE</scope>
    <source>
        <strain evidence="2">JCM 14755</strain>
    </source>
</reference>
<name>A0A0P0Z4G4_9HYPH</name>
<dbReference type="AlphaFoldDB" id="A0A0P0Z4G4"/>
<sequence length="50" mass="5521">MAFAFQLGRDASEALGRDEGEEQVDAEGQRDGAAKDEVEHEDQLRSAQRT</sequence>
<evidence type="ECO:0000256" key="1">
    <source>
        <dbReference type="SAM" id="MobiDB-lite"/>
    </source>
</evidence>
<accession>A0A0P0Z4G4</accession>
<feature type="compositionally biased region" description="Basic and acidic residues" evidence="1">
    <location>
        <begin position="27"/>
        <end position="44"/>
    </location>
</feature>
<protein>
    <submittedName>
        <fullName evidence="2">Uncharacterized protein</fullName>
    </submittedName>
</protein>
<evidence type="ECO:0000313" key="2">
    <source>
        <dbReference type="EMBL" id="BAT28995.1"/>
    </source>
</evidence>
<feature type="region of interest" description="Disordered" evidence="1">
    <location>
        <begin position="1"/>
        <end position="50"/>
    </location>
</feature>